<gene>
    <name evidence="2" type="ORF">ABDJ38_14395</name>
</gene>
<protein>
    <recommendedName>
        <fullName evidence="4">DUF2029 domain-containing protein</fullName>
    </recommendedName>
</protein>
<keyword evidence="1" id="KW-0812">Transmembrane</keyword>
<keyword evidence="1" id="KW-1133">Transmembrane helix</keyword>
<feature type="transmembrane region" description="Helical" evidence="1">
    <location>
        <begin position="284"/>
        <end position="304"/>
    </location>
</feature>
<feature type="transmembrane region" description="Helical" evidence="1">
    <location>
        <begin position="237"/>
        <end position="264"/>
    </location>
</feature>
<reference evidence="2 3" key="1">
    <citation type="submission" date="2024-05" db="EMBL/GenBank/DDBJ databases">
        <authorList>
            <person name="Park S."/>
        </authorList>
    </citation>
    <scope>NUCLEOTIDE SEQUENCE [LARGE SCALE GENOMIC DNA]</scope>
    <source>
        <strain evidence="2 3">DGU5</strain>
    </source>
</reference>
<evidence type="ECO:0000256" key="1">
    <source>
        <dbReference type="SAM" id="Phobius"/>
    </source>
</evidence>
<feature type="transmembrane region" description="Helical" evidence="1">
    <location>
        <begin position="155"/>
        <end position="178"/>
    </location>
</feature>
<sequence>MAQLGARTRKFDRFAKWAPGAAVLVLLGFTLLLVAAALAARPVPEDVPGNAVASVASALMTETDESADRDTDLRLYDRIAERVGEGENYYVVAIEEQRARDFPVRPGVAVRLPTLAWVSGHVGPWGMMAVAFVLGVAVFIAWWDRLENEPGGREYRTYILLLLAIGALAGFKPHYLALHEVWAGMFVALSLGLYRPGQWGWALVFAAAALALRELALPYVCLMGTMALMRGERVEAVAWSLVAGLFLIGLAAHVSLVGALASTADPVSPGWLALRGLGGWTGNIVASSPLQLLPSWLAAPLVLLPLIGWAGWRSDLGLTGFLLCFGYGLGFMTFGRENNFYWALVVMPVWFVGLAFVPRALSSLWASARGQ</sequence>
<accession>A0ABV0CZR7</accession>
<dbReference type="Proteomes" id="UP001484535">
    <property type="component" value="Unassembled WGS sequence"/>
</dbReference>
<keyword evidence="1" id="KW-0472">Membrane</keyword>
<dbReference type="RefSeq" id="WP_346785825.1">
    <property type="nucleotide sequence ID" value="NZ_JBDLBR010000005.1"/>
</dbReference>
<comment type="caution">
    <text evidence="2">The sequence shown here is derived from an EMBL/GenBank/DDBJ whole genome shotgun (WGS) entry which is preliminary data.</text>
</comment>
<keyword evidence="3" id="KW-1185">Reference proteome</keyword>
<evidence type="ECO:0000313" key="2">
    <source>
        <dbReference type="EMBL" id="MEN7538369.1"/>
    </source>
</evidence>
<feature type="transmembrane region" description="Helical" evidence="1">
    <location>
        <begin position="316"/>
        <end position="334"/>
    </location>
</feature>
<evidence type="ECO:0008006" key="4">
    <source>
        <dbReference type="Google" id="ProtNLM"/>
    </source>
</evidence>
<name>A0ABV0CZR7_9SPHN</name>
<feature type="transmembrane region" description="Helical" evidence="1">
    <location>
        <begin position="198"/>
        <end position="216"/>
    </location>
</feature>
<feature type="transmembrane region" description="Helical" evidence="1">
    <location>
        <begin position="122"/>
        <end position="143"/>
    </location>
</feature>
<proteinExistence type="predicted"/>
<organism evidence="2 3">
    <name type="scientific">Aurantiacibacter flavus</name>
    <dbReference type="NCBI Taxonomy" id="3145232"/>
    <lineage>
        <taxon>Bacteria</taxon>
        <taxon>Pseudomonadati</taxon>
        <taxon>Pseudomonadota</taxon>
        <taxon>Alphaproteobacteria</taxon>
        <taxon>Sphingomonadales</taxon>
        <taxon>Erythrobacteraceae</taxon>
        <taxon>Aurantiacibacter</taxon>
    </lineage>
</organism>
<feature type="transmembrane region" description="Helical" evidence="1">
    <location>
        <begin position="340"/>
        <end position="361"/>
    </location>
</feature>
<evidence type="ECO:0000313" key="3">
    <source>
        <dbReference type="Proteomes" id="UP001484535"/>
    </source>
</evidence>
<dbReference type="EMBL" id="JBDLBR010000005">
    <property type="protein sequence ID" value="MEN7538369.1"/>
    <property type="molecule type" value="Genomic_DNA"/>
</dbReference>